<accession>A0ABV9NKK6</accession>
<dbReference type="EMBL" id="JBHSGG010000024">
    <property type="protein sequence ID" value="MFC4728250.1"/>
    <property type="molecule type" value="Genomic_DNA"/>
</dbReference>
<keyword evidence="3" id="KW-0687">Ribonucleoprotein</keyword>
<evidence type="ECO:0000256" key="3">
    <source>
        <dbReference type="ARBA" id="ARBA00023274"/>
    </source>
</evidence>
<evidence type="ECO:0000313" key="5">
    <source>
        <dbReference type="EMBL" id="MFC4728250.1"/>
    </source>
</evidence>
<dbReference type="RefSeq" id="WP_377004278.1">
    <property type="nucleotide sequence ID" value="NZ_JBHSGG010000024.1"/>
</dbReference>
<gene>
    <name evidence="5" type="ORF">ACFO3Q_08720</name>
</gene>
<organism evidence="5 6">
    <name type="scientific">Coralloluteibacterium thermophilum</name>
    <dbReference type="NCBI Taxonomy" id="2707049"/>
    <lineage>
        <taxon>Bacteria</taxon>
        <taxon>Pseudomonadati</taxon>
        <taxon>Pseudomonadota</taxon>
        <taxon>Gammaproteobacteria</taxon>
        <taxon>Lysobacterales</taxon>
        <taxon>Lysobacteraceae</taxon>
        <taxon>Coralloluteibacterium</taxon>
    </lineage>
</organism>
<proteinExistence type="inferred from homology"/>
<comment type="caution">
    <text evidence="5">The sequence shown here is derived from an EMBL/GenBank/DDBJ whole genome shotgun (WGS) entry which is preliminary data.</text>
</comment>
<feature type="compositionally biased region" description="Basic residues" evidence="4">
    <location>
        <begin position="43"/>
        <end position="53"/>
    </location>
</feature>
<keyword evidence="2 5" id="KW-0689">Ribosomal protein</keyword>
<dbReference type="InterPro" id="IPR030826">
    <property type="entry name" value="Ribosomal_bTHX/bTHXc/bTHXm"/>
</dbReference>
<dbReference type="NCBIfam" id="TIGR04560">
    <property type="entry name" value="ribo_THX"/>
    <property type="match status" value="1"/>
</dbReference>
<evidence type="ECO:0000313" key="6">
    <source>
        <dbReference type="Proteomes" id="UP001595892"/>
    </source>
</evidence>
<dbReference type="GO" id="GO:0005840">
    <property type="term" value="C:ribosome"/>
    <property type="evidence" value="ECO:0007669"/>
    <property type="project" value="UniProtKB-KW"/>
</dbReference>
<evidence type="ECO:0000256" key="1">
    <source>
        <dbReference type="ARBA" id="ARBA00010834"/>
    </source>
</evidence>
<dbReference type="Proteomes" id="UP001595892">
    <property type="component" value="Unassembled WGS sequence"/>
</dbReference>
<evidence type="ECO:0000256" key="2">
    <source>
        <dbReference type="ARBA" id="ARBA00022980"/>
    </source>
</evidence>
<protein>
    <submittedName>
        <fullName evidence="5">30S ribosomal protein THX</fullName>
    </submittedName>
</protein>
<keyword evidence="6" id="KW-1185">Reference proteome</keyword>
<reference evidence="6" key="1">
    <citation type="journal article" date="2019" name="Int. J. Syst. Evol. Microbiol.">
        <title>The Global Catalogue of Microorganisms (GCM) 10K type strain sequencing project: providing services to taxonomists for standard genome sequencing and annotation.</title>
        <authorList>
            <consortium name="The Broad Institute Genomics Platform"/>
            <consortium name="The Broad Institute Genome Sequencing Center for Infectious Disease"/>
            <person name="Wu L."/>
            <person name="Ma J."/>
        </authorList>
    </citation>
    <scope>NUCLEOTIDE SEQUENCE [LARGE SCALE GENOMIC DNA]</scope>
    <source>
        <strain evidence="6">CGMCC 1.13574</strain>
    </source>
</reference>
<name>A0ABV9NKK6_9GAMM</name>
<feature type="region of interest" description="Disordered" evidence="4">
    <location>
        <begin position="1"/>
        <end position="53"/>
    </location>
</feature>
<feature type="compositionally biased region" description="Polar residues" evidence="4">
    <location>
        <begin position="17"/>
        <end position="37"/>
    </location>
</feature>
<evidence type="ECO:0000256" key="4">
    <source>
        <dbReference type="SAM" id="MobiDB-lite"/>
    </source>
</evidence>
<sequence length="53" mass="5306">MGKGDKKTAKGKRFASSHGNARPQSGKATAKTATPSSPVAKKAPAKKAAAKKA</sequence>
<comment type="similarity">
    <text evidence="1">Belongs to the bacterial ribosomal protein bTHX family.</text>
</comment>